<dbReference type="EMBL" id="LT841149">
    <property type="protein sequence ID" value="SMG83460.1"/>
    <property type="molecule type" value="Genomic_DNA"/>
</dbReference>
<evidence type="ECO:0000256" key="8">
    <source>
        <dbReference type="ARBA" id="ARBA00044760"/>
    </source>
</evidence>
<dbReference type="GO" id="GO:0042025">
    <property type="term" value="C:host cell nucleus"/>
    <property type="evidence" value="ECO:0007669"/>
    <property type="project" value="UniProtKB-SubCell"/>
</dbReference>
<evidence type="ECO:0000256" key="6">
    <source>
        <dbReference type="ARBA" id="ARBA00023200"/>
    </source>
</evidence>
<evidence type="ECO:0000256" key="2">
    <source>
        <dbReference type="ARBA" id="ARBA00004192"/>
    </source>
</evidence>
<keyword evidence="5" id="KW-1048">Host nucleus</keyword>
<dbReference type="Pfam" id="PF04528">
    <property type="entry name" value="Adeno_E4_34"/>
    <property type="match status" value="1"/>
</dbReference>
<evidence type="ECO:0000256" key="3">
    <source>
        <dbReference type="ARBA" id="ARBA00006872"/>
    </source>
</evidence>
<comment type="similarity">
    <text evidence="3">Belongs to the adenoviridae E4 30 to 34 kDa protein family.</text>
</comment>
<evidence type="ECO:0000256" key="4">
    <source>
        <dbReference type="ARBA" id="ARBA00022518"/>
    </source>
</evidence>
<comment type="function">
    <text evidence="7">Plays a major role to prevent cellular inhibition of viral genome replication by nuclear bodies. Assembles an SCF-like E3 ubiquitin ligase complex based on the cellular proteins ELOB, ELOC, CUL5 and RBX1, in cooperation with viral E1B-55K. This viral RING-type ligase ubiquitinates cellular substrates prior to proteasomal degradation: p53/TP53, LIG4, MRE11-RAD50-NBS1 (MRN) complex, ITGA3, DAXX and BLM.</text>
</comment>
<evidence type="ECO:0000313" key="9">
    <source>
        <dbReference type="EMBL" id="SMG83460.1"/>
    </source>
</evidence>
<dbReference type="Proteomes" id="UP000272067">
    <property type="component" value="Segment"/>
</dbReference>
<sequence>MFVHLRMSDFLRYPDRPPLIPRHPARLCSGPTHPTVIVCSRPGAVPFVQFMEIPIPWQYILSHREYVFLKHHLCGGMELHSVSFRRSRILGDERWITHCHCNDPTSLQCLASRTYIYQLLKEFMLGTDFNSKWMFYRERVNIGMPECLLYIGSVYFRDLHLVYIRFSGSVEDCMGLRYTQVGGIQCVYCNADYGDFYVLICKSCKNRSEGNAYVCCRYTIKWMKAALNLMKSTNLTPSGKEEERCKQYRRFFEYNIPVIKAFGFL</sequence>
<evidence type="ECO:0000256" key="7">
    <source>
        <dbReference type="ARBA" id="ARBA00044723"/>
    </source>
</evidence>
<name>A0A1X7MP02_9ADEN</name>
<dbReference type="RefSeq" id="YP_009704142.1">
    <property type="nucleotide sequence ID" value="NC_044960.1"/>
</dbReference>
<reference evidence="10" key="1">
    <citation type="submission" date="2017-04" db="EMBL/GenBank/DDBJ databases">
        <authorList>
            <person name="Hayer J."/>
            <person name="Malmberg M."/>
            <person name="Hayer J."/>
        </authorList>
    </citation>
    <scope>NUCLEOTIDE SEQUENCE [LARGE SCALE GENOMIC DNA]</scope>
</reference>
<dbReference type="GO" id="GO:0030430">
    <property type="term" value="C:host cell cytoplasm"/>
    <property type="evidence" value="ECO:0007669"/>
    <property type="project" value="UniProtKB-SubCell"/>
</dbReference>
<organism evidence="9 10">
    <name type="scientific">Bottlenose dolphin adenovirus 1</name>
    <dbReference type="NCBI Taxonomy" id="1714377"/>
    <lineage>
        <taxon>Viruses</taxon>
        <taxon>Varidnaviria</taxon>
        <taxon>Bamfordvirae</taxon>
        <taxon>Preplasmiviricota</taxon>
        <taxon>Polisuviricotina</taxon>
        <taxon>Pharingeaviricetes</taxon>
        <taxon>Rowavirales</taxon>
        <taxon>Adenoviridae</taxon>
        <taxon>Mastadenovirus</taxon>
        <taxon>Mastadenovirus delphini</taxon>
        <taxon>Dolphin mastadenovirus B</taxon>
    </lineage>
</organism>
<keyword evidence="10" id="KW-1185">Reference proteome</keyword>
<dbReference type="InterPro" id="IPR007615">
    <property type="entry name" value="Adenovirus_E4_30/34"/>
</dbReference>
<evidence type="ECO:0000313" key="10">
    <source>
        <dbReference type="Proteomes" id="UP000272067"/>
    </source>
</evidence>
<evidence type="ECO:0000256" key="1">
    <source>
        <dbReference type="ARBA" id="ARBA00004147"/>
    </source>
</evidence>
<comment type="subcellular location">
    <subcellularLocation>
        <location evidence="2">Host cytoplasm</location>
    </subcellularLocation>
    <subcellularLocation>
        <location evidence="1">Host nucleus</location>
    </subcellularLocation>
</comment>
<protein>
    <submittedName>
        <fullName evidence="9">E4 34K</fullName>
    </submittedName>
</protein>
<keyword evidence="6" id="KW-1035">Host cytoplasm</keyword>
<comment type="subunit">
    <text evidence="8">Interacts with E1B-55k.</text>
</comment>
<dbReference type="GeneID" id="41902960"/>
<proteinExistence type="inferred from homology"/>
<keyword evidence="4" id="KW-0244">Early protein</keyword>
<evidence type="ECO:0000256" key="5">
    <source>
        <dbReference type="ARBA" id="ARBA00022562"/>
    </source>
</evidence>
<accession>A0A1X7MP02</accession>
<dbReference type="KEGG" id="vg:41902960"/>